<evidence type="ECO:0000313" key="4">
    <source>
        <dbReference type="Proteomes" id="UP001575105"/>
    </source>
</evidence>
<evidence type="ECO:0000259" key="2">
    <source>
        <dbReference type="Pfam" id="PF07596"/>
    </source>
</evidence>
<comment type="caution">
    <text evidence="3">The sequence shown here is derived from an EMBL/GenBank/DDBJ whole genome shotgun (WGS) entry which is preliminary data.</text>
</comment>
<dbReference type="Pfam" id="PF07596">
    <property type="entry name" value="SBP_bac_10"/>
    <property type="match status" value="1"/>
</dbReference>
<dbReference type="InterPro" id="IPR011453">
    <property type="entry name" value="DUF1559"/>
</dbReference>
<accession>A0ABV4UBL5</accession>
<feature type="domain" description="DUF1559" evidence="2">
    <location>
        <begin position="40"/>
        <end position="83"/>
    </location>
</feature>
<evidence type="ECO:0000313" key="3">
    <source>
        <dbReference type="EMBL" id="MFA9480114.1"/>
    </source>
</evidence>
<proteinExistence type="predicted"/>
<feature type="transmembrane region" description="Helical" evidence="1">
    <location>
        <begin position="20"/>
        <end position="38"/>
    </location>
</feature>
<keyword evidence="4" id="KW-1185">Reference proteome</keyword>
<reference evidence="3 4" key="1">
    <citation type="submission" date="2024-08" db="EMBL/GenBank/DDBJ databases">
        <title>Whole-genome sequencing of halo(alkali)philic microorganisms from hypersaline lakes.</title>
        <authorList>
            <person name="Sorokin D.Y."/>
            <person name="Merkel A.Y."/>
            <person name="Messina E."/>
            <person name="Yakimov M."/>
        </authorList>
    </citation>
    <scope>NUCLEOTIDE SEQUENCE [LARGE SCALE GENOMIC DNA]</scope>
    <source>
        <strain evidence="3 4">AB-hyl4</strain>
    </source>
</reference>
<dbReference type="PANTHER" id="PTHR30093">
    <property type="entry name" value="GENERAL SECRETION PATHWAY PROTEIN G"/>
    <property type="match status" value="1"/>
</dbReference>
<keyword evidence="1" id="KW-0472">Membrane</keyword>
<dbReference type="InterPro" id="IPR045584">
    <property type="entry name" value="Pilin-like"/>
</dbReference>
<name>A0ABV4UBL5_9BACT</name>
<organism evidence="3 4">
    <name type="scientific">Natronomicrosphaera hydrolytica</name>
    <dbReference type="NCBI Taxonomy" id="3242702"/>
    <lineage>
        <taxon>Bacteria</taxon>
        <taxon>Pseudomonadati</taxon>
        <taxon>Planctomycetota</taxon>
        <taxon>Phycisphaerae</taxon>
        <taxon>Phycisphaerales</taxon>
        <taxon>Phycisphaeraceae</taxon>
        <taxon>Natronomicrosphaera</taxon>
    </lineage>
</organism>
<dbReference type="PANTHER" id="PTHR30093:SF2">
    <property type="entry name" value="TYPE II SECRETION SYSTEM PROTEIN H"/>
    <property type="match status" value="1"/>
</dbReference>
<keyword evidence="1" id="KW-1133">Transmembrane helix</keyword>
<dbReference type="NCBIfam" id="TIGR02532">
    <property type="entry name" value="IV_pilin_GFxxxE"/>
    <property type="match status" value="1"/>
</dbReference>
<dbReference type="SUPFAM" id="SSF54523">
    <property type="entry name" value="Pili subunits"/>
    <property type="match status" value="1"/>
</dbReference>
<dbReference type="Gene3D" id="3.30.700.10">
    <property type="entry name" value="Glycoprotein, Type 4 Pilin"/>
    <property type="match status" value="1"/>
</dbReference>
<dbReference type="Proteomes" id="UP001575105">
    <property type="component" value="Unassembled WGS sequence"/>
</dbReference>
<protein>
    <submittedName>
        <fullName evidence="3">Type II secretion system protein</fullName>
    </submittedName>
</protein>
<sequence length="228" mass="26388">MPTISSNLTKVDRAFTLIELLVVISIIAILISILLPALSSARQSAHNIQCLSNLRQVGLARVMYTNDYDEQFPQQRWRDTNSGMLLYLGFLEEIWDEDTILTCPRIQATGFATQYIWNVTYSMNIWTSHTGGFRLTDFYRPSETFNFMDGSMGELTPVWFHQPVDESHAQPDILHGTVTTHRLVYPHNDRNNVVFLDGHARGLPHEEMRFPDRNWDSMPWTNELRGRN</sequence>
<dbReference type="EMBL" id="JBGUBD010000015">
    <property type="protein sequence ID" value="MFA9480114.1"/>
    <property type="molecule type" value="Genomic_DNA"/>
</dbReference>
<evidence type="ECO:0000256" key="1">
    <source>
        <dbReference type="SAM" id="Phobius"/>
    </source>
</evidence>
<dbReference type="InterPro" id="IPR012902">
    <property type="entry name" value="N_methyl_site"/>
</dbReference>
<dbReference type="Pfam" id="PF07963">
    <property type="entry name" value="N_methyl"/>
    <property type="match status" value="1"/>
</dbReference>
<gene>
    <name evidence="3" type="ORF">ACERK3_17725</name>
</gene>
<keyword evidence="1" id="KW-0812">Transmembrane</keyword>
<dbReference type="RefSeq" id="WP_425347038.1">
    <property type="nucleotide sequence ID" value="NZ_JBGUBD010000015.1"/>
</dbReference>